<dbReference type="RefSeq" id="WP_108984800.1">
    <property type="nucleotide sequence ID" value="NZ_BFBR01000004.1"/>
</dbReference>
<dbReference type="InterPro" id="IPR040442">
    <property type="entry name" value="Pyrv_kinase-like_dom_sf"/>
</dbReference>
<evidence type="ECO:0000259" key="4">
    <source>
        <dbReference type="Pfam" id="PF03328"/>
    </source>
</evidence>
<evidence type="ECO:0000313" key="5">
    <source>
        <dbReference type="EMBL" id="GBF57938.1"/>
    </source>
</evidence>
<reference evidence="5" key="1">
    <citation type="journal article" date="2018" name="Genome Announc.">
        <title>Draft Genome Sequence of "Candidatus Phycosocius bacilliformis," an Alphaproteobacterial Ectosymbiont of the Hydrocarbon-Producing Green Alga Botryococcus braunii.</title>
        <authorList>
            <person name="Tanabe Y."/>
            <person name="Yamaguchi H."/>
            <person name="Watanabe M.M."/>
        </authorList>
    </citation>
    <scope>NUCLEOTIDE SEQUENCE [LARGE SCALE GENOMIC DNA]</scope>
    <source>
        <strain evidence="5">BOTRYCO-2</strain>
    </source>
</reference>
<dbReference type="GO" id="GO:0005737">
    <property type="term" value="C:cytoplasm"/>
    <property type="evidence" value="ECO:0007669"/>
    <property type="project" value="TreeGrafter"/>
</dbReference>
<dbReference type="InterPro" id="IPR015813">
    <property type="entry name" value="Pyrv/PenolPyrv_kinase-like_dom"/>
</dbReference>
<comment type="caution">
    <text evidence="5">The sequence shown here is derived from an EMBL/GenBank/DDBJ whole genome shotgun (WGS) entry which is preliminary data.</text>
</comment>
<evidence type="ECO:0000256" key="1">
    <source>
        <dbReference type="ARBA" id="ARBA00005568"/>
    </source>
</evidence>
<comment type="similarity">
    <text evidence="1">Belongs to the HpcH/HpaI aldolase family.</text>
</comment>
<keyword evidence="3 5" id="KW-0456">Lyase</keyword>
<dbReference type="GO" id="GO:0046872">
    <property type="term" value="F:metal ion binding"/>
    <property type="evidence" value="ECO:0007669"/>
    <property type="project" value="UniProtKB-KW"/>
</dbReference>
<dbReference type="PANTHER" id="PTHR30502">
    <property type="entry name" value="2-KETO-3-DEOXY-L-RHAMNONATE ALDOLASE"/>
    <property type="match status" value="1"/>
</dbReference>
<sequence length="249" mass="26153">MNPFADRLRAGDIIAATWVKTPSPIIVEVLSLTSLDCLVLDAEHAPFDRASLDLCILAARSYAKPVLVRPPTSGHEHILNALDCGADGVVLPHIRSAQEAAEAVKACHYGPGGRGYAGSSRAAGYTTKGMTKHREAAKHVVIIAQIEDVEAVEDIEAIARVDGIDALFIGRADLTVAYGAATPDDPIVVAAVEKIVAAGQAAGRVTGMFLARSCDVPLWRDRGASLFVLGSDHDFILQGAAALDKAIRG</sequence>
<evidence type="ECO:0000256" key="3">
    <source>
        <dbReference type="ARBA" id="ARBA00023239"/>
    </source>
</evidence>
<keyword evidence="2" id="KW-0479">Metal-binding</keyword>
<dbReference type="OrthoDB" id="9802624at2"/>
<dbReference type="EMBL" id="BFBR01000004">
    <property type="protein sequence ID" value="GBF57938.1"/>
    <property type="molecule type" value="Genomic_DNA"/>
</dbReference>
<dbReference type="Proteomes" id="UP000245086">
    <property type="component" value="Unassembled WGS sequence"/>
</dbReference>
<name>A0A2P2EA42_9PROT</name>
<dbReference type="InterPro" id="IPR050251">
    <property type="entry name" value="HpcH-HpaI_aldolase"/>
</dbReference>
<dbReference type="InterPro" id="IPR005000">
    <property type="entry name" value="Aldolase/citrate-lyase_domain"/>
</dbReference>
<feature type="domain" description="HpcH/HpaI aldolase/citrate lyase" evidence="4">
    <location>
        <begin position="17"/>
        <end position="233"/>
    </location>
</feature>
<dbReference type="AlphaFoldDB" id="A0A2P2EA42"/>
<dbReference type="PANTHER" id="PTHR30502:SF0">
    <property type="entry name" value="PHOSPHOENOLPYRUVATE CARBOXYLASE FAMILY PROTEIN"/>
    <property type="match status" value="1"/>
</dbReference>
<organism evidence="5 6">
    <name type="scientific">Candidatus Phycosocius bacilliformis</name>
    <dbReference type="NCBI Taxonomy" id="1445552"/>
    <lineage>
        <taxon>Bacteria</taxon>
        <taxon>Pseudomonadati</taxon>
        <taxon>Pseudomonadota</taxon>
        <taxon>Alphaproteobacteria</taxon>
        <taxon>Caulobacterales</taxon>
        <taxon>Caulobacterales incertae sedis</taxon>
        <taxon>Candidatus Phycosocius</taxon>
    </lineage>
</organism>
<keyword evidence="6" id="KW-1185">Reference proteome</keyword>
<dbReference type="SUPFAM" id="SSF51621">
    <property type="entry name" value="Phosphoenolpyruvate/pyruvate domain"/>
    <property type="match status" value="1"/>
</dbReference>
<gene>
    <name evidence="5" type="primary">garL</name>
    <name evidence="5" type="ORF">PbB2_01609</name>
</gene>
<dbReference type="Gene3D" id="3.20.20.60">
    <property type="entry name" value="Phosphoenolpyruvate-binding domains"/>
    <property type="match status" value="1"/>
</dbReference>
<protein>
    <submittedName>
        <fullName evidence="5">5-keto-4-deoxy-D-glucarate aldolase</fullName>
        <ecNumber evidence="5">4.1.2.20</ecNumber>
    </submittedName>
</protein>
<dbReference type="EC" id="4.1.2.20" evidence="5"/>
<accession>A0A2P2EA42</accession>
<proteinExistence type="inferred from homology"/>
<evidence type="ECO:0000256" key="2">
    <source>
        <dbReference type="ARBA" id="ARBA00022723"/>
    </source>
</evidence>
<dbReference type="GO" id="GO:0008672">
    <property type="term" value="F:2-dehydro-3-deoxyglucarate aldolase activity"/>
    <property type="evidence" value="ECO:0007669"/>
    <property type="project" value="UniProtKB-EC"/>
</dbReference>
<dbReference type="Pfam" id="PF03328">
    <property type="entry name" value="HpcH_HpaI"/>
    <property type="match status" value="1"/>
</dbReference>
<evidence type="ECO:0000313" key="6">
    <source>
        <dbReference type="Proteomes" id="UP000245086"/>
    </source>
</evidence>